<reference evidence="1" key="2">
    <citation type="submission" date="2025-08" db="UniProtKB">
        <authorList>
            <consortium name="Ensembl"/>
        </authorList>
    </citation>
    <scope>IDENTIFICATION</scope>
</reference>
<dbReference type="Proteomes" id="UP000001073">
    <property type="component" value="Chromosome 1a"/>
</dbReference>
<proteinExistence type="predicted"/>
<dbReference type="Ensembl" id="ENSNLET00000050356.1">
    <property type="protein sequence ID" value="ENSNLEP00000028829.1"/>
    <property type="gene ID" value="ENSNLEG00000017212.2"/>
</dbReference>
<dbReference type="EMBL" id="ADFV01190878">
    <property type="status" value="NOT_ANNOTATED_CDS"/>
    <property type="molecule type" value="Genomic_DNA"/>
</dbReference>
<dbReference type="GeneTree" id="ENSGT00940000154658"/>
<reference evidence="1" key="3">
    <citation type="submission" date="2025-09" db="UniProtKB">
        <authorList>
            <consortium name="Ensembl"/>
        </authorList>
    </citation>
    <scope>IDENTIFICATION</scope>
</reference>
<dbReference type="EMBL" id="ADFV01190879">
    <property type="status" value="NOT_ANNOTATED_CDS"/>
    <property type="molecule type" value="Genomic_DNA"/>
</dbReference>
<accession>A0A2I3GBX2</accession>
<organism evidence="1 2">
    <name type="scientific">Nomascus leucogenys</name>
    <name type="common">Northern white-cheeked gibbon</name>
    <name type="synonym">Hylobates leucogenys</name>
    <dbReference type="NCBI Taxonomy" id="61853"/>
    <lineage>
        <taxon>Eukaryota</taxon>
        <taxon>Metazoa</taxon>
        <taxon>Chordata</taxon>
        <taxon>Craniata</taxon>
        <taxon>Vertebrata</taxon>
        <taxon>Euteleostomi</taxon>
        <taxon>Mammalia</taxon>
        <taxon>Eutheria</taxon>
        <taxon>Euarchontoglires</taxon>
        <taxon>Primates</taxon>
        <taxon>Haplorrhini</taxon>
        <taxon>Catarrhini</taxon>
        <taxon>Hylobatidae</taxon>
        <taxon>Nomascus</taxon>
    </lineage>
</organism>
<gene>
    <name evidence="1" type="primary">ABCA1</name>
</gene>
<protein>
    <submittedName>
        <fullName evidence="1">ATP binding cassette subfamily A member 1</fullName>
    </submittedName>
</protein>
<evidence type="ECO:0000313" key="1">
    <source>
        <dbReference type="Ensembl" id="ENSNLEP00000028829.1"/>
    </source>
</evidence>
<dbReference type="EMBL" id="ADFV01190877">
    <property type="status" value="NOT_ANNOTATED_CDS"/>
    <property type="molecule type" value="Genomic_DNA"/>
</dbReference>
<name>A0A2I3GBX2_NOMLE</name>
<reference evidence="1 2" key="1">
    <citation type="submission" date="2012-10" db="EMBL/GenBank/DDBJ databases">
        <authorList>
            <consortium name="Gibbon Genome Sequencing Consortium"/>
        </authorList>
    </citation>
    <scope>NUCLEOTIDE SEQUENCE [LARGE SCALE GENOMIC DNA]</scope>
</reference>
<dbReference type="AlphaFoldDB" id="A0A2I3GBX2"/>
<evidence type="ECO:0000313" key="2">
    <source>
        <dbReference type="Proteomes" id="UP000001073"/>
    </source>
</evidence>
<dbReference type="EMBL" id="ADFV01190882">
    <property type="status" value="NOT_ANNOTATED_CDS"/>
    <property type="molecule type" value="Genomic_DNA"/>
</dbReference>
<sequence>MACWPQLRLLLWKNLTFRRRQTCCVLFPIQCQLLLEVAWPLFIFLILISVRLSYPPYEQHECHFPNKAMPSAGTLPWVQGIICNANNPCFRYPTPGEAPGVVGNFNKSIVSRLFSDARRLLLYSQKDTSMKDMRKVLRTLQQIKKSSSNLKLQDFLVDNETFSGFLYHNLSLPKSTVDKMLRADVILHKVFLQGYQLHLTSLCNGSKSEEMIQLGEQEVSELCGLPREKLAAAERVLRSNMDILKPILMDVTCDDIAHGQLTAPRSAAVAATSCKAQHDGERNSSFNMCFCTKSGISRETYFETFLLLLCVCVSLFPAKGIVSFSWASFRIWVLWKAVFWQHGESVAVWEGQLGLGLNIAFEYFTSIDIG</sequence>
<dbReference type="EMBL" id="ADFV01190881">
    <property type="status" value="NOT_ANNOTATED_CDS"/>
    <property type="molecule type" value="Genomic_DNA"/>
</dbReference>
<keyword evidence="2" id="KW-1185">Reference proteome</keyword>
<dbReference type="EMBL" id="ADFV01190880">
    <property type="status" value="NOT_ANNOTATED_CDS"/>
    <property type="molecule type" value="Genomic_DNA"/>
</dbReference>